<dbReference type="GO" id="GO:0016787">
    <property type="term" value="F:hydrolase activity"/>
    <property type="evidence" value="ECO:0007669"/>
    <property type="project" value="UniProtKB-KW"/>
</dbReference>
<reference evidence="1 2" key="1">
    <citation type="submission" date="2019-06" db="EMBL/GenBank/DDBJ databases">
        <title>Sequencing the genomes of 1000 actinobacteria strains.</title>
        <authorList>
            <person name="Klenk H.-P."/>
        </authorList>
    </citation>
    <scope>NUCLEOTIDE SEQUENCE [LARGE SCALE GENOMIC DNA]</scope>
    <source>
        <strain evidence="1 2">DSM 18082</strain>
    </source>
</reference>
<organism evidence="1 2">
    <name type="scientific">Oryzihumus leptocrescens</name>
    <dbReference type="NCBI Taxonomy" id="297536"/>
    <lineage>
        <taxon>Bacteria</taxon>
        <taxon>Bacillati</taxon>
        <taxon>Actinomycetota</taxon>
        <taxon>Actinomycetes</taxon>
        <taxon>Micrococcales</taxon>
        <taxon>Intrasporangiaceae</taxon>
        <taxon>Oryzihumus</taxon>
    </lineage>
</organism>
<dbReference type="OrthoDB" id="9808993at2"/>
<dbReference type="AlphaFoldDB" id="A0A542ZEY6"/>
<proteinExistence type="predicted"/>
<comment type="caution">
    <text evidence="1">The sequence shown here is derived from an EMBL/GenBank/DDBJ whole genome shotgun (WGS) entry which is preliminary data.</text>
</comment>
<gene>
    <name evidence="1" type="ORF">FB474_0188</name>
</gene>
<dbReference type="PIRSF" id="PIRSF035170">
    <property type="entry name" value="HD_phosphohydro"/>
    <property type="match status" value="1"/>
</dbReference>
<keyword evidence="1" id="KW-0378">Hydrolase</keyword>
<keyword evidence="2" id="KW-1185">Reference proteome</keyword>
<dbReference type="EMBL" id="VFOQ01000001">
    <property type="protein sequence ID" value="TQL58849.1"/>
    <property type="molecule type" value="Genomic_DNA"/>
</dbReference>
<dbReference type="InterPro" id="IPR009218">
    <property type="entry name" value="HD_phosphohydro"/>
</dbReference>
<evidence type="ECO:0000313" key="2">
    <source>
        <dbReference type="Proteomes" id="UP000319514"/>
    </source>
</evidence>
<dbReference type="PANTHER" id="PTHR21174">
    <property type="match status" value="1"/>
</dbReference>
<evidence type="ECO:0000313" key="1">
    <source>
        <dbReference type="EMBL" id="TQL58849.1"/>
    </source>
</evidence>
<sequence>MPALITWWTLDVRSLAPAAHNDTVTAVGSSLLARWTDPTRRYHTTTHLVEMFWALEDLELAGAVDDRGGTLGRVAAWFHDAVYDPQALPGANEAASADLARESLRQLGFDEDDRQAVAALVEMTAGHDLDGDEPVGAAFHDADLWVLSAPAERFDEYCAQVREEYAHVEEDVYRAGRAAILEPLLHRDRIYRTTAALREWEAAARVNLGRELARLR</sequence>
<dbReference type="Proteomes" id="UP000319514">
    <property type="component" value="Unassembled WGS sequence"/>
</dbReference>
<accession>A0A542ZEY6</accession>
<dbReference type="SUPFAM" id="SSF109604">
    <property type="entry name" value="HD-domain/PDEase-like"/>
    <property type="match status" value="1"/>
</dbReference>
<name>A0A542ZEY6_9MICO</name>
<protein>
    <submittedName>
        <fullName evidence="1">Putative metal-dependent HD superfamily phosphohydrolase</fullName>
    </submittedName>
</protein>
<dbReference type="PANTHER" id="PTHR21174:SF0">
    <property type="entry name" value="HD PHOSPHOHYDROLASE FAMILY PROTEIN-RELATED"/>
    <property type="match status" value="1"/>
</dbReference>
<dbReference type="RefSeq" id="WP_141786934.1">
    <property type="nucleotide sequence ID" value="NZ_BAAAKX010000003.1"/>
</dbReference>
<dbReference type="Gene3D" id="1.10.3210.10">
    <property type="entry name" value="Hypothetical protein af1432"/>
    <property type="match status" value="1"/>
</dbReference>